<keyword evidence="2" id="KW-1003">Cell membrane</keyword>
<organism evidence="7 8">
    <name type="scientific">Echinicola soli</name>
    <dbReference type="NCBI Taxonomy" id="2591634"/>
    <lineage>
        <taxon>Bacteria</taxon>
        <taxon>Pseudomonadati</taxon>
        <taxon>Bacteroidota</taxon>
        <taxon>Cytophagia</taxon>
        <taxon>Cytophagales</taxon>
        <taxon>Cyclobacteriaceae</taxon>
        <taxon>Echinicola</taxon>
    </lineage>
</organism>
<dbReference type="GO" id="GO:0005886">
    <property type="term" value="C:plasma membrane"/>
    <property type="evidence" value="ECO:0007669"/>
    <property type="project" value="UniProtKB-SubCell"/>
</dbReference>
<evidence type="ECO:0000256" key="5">
    <source>
        <dbReference type="ARBA" id="ARBA00023136"/>
    </source>
</evidence>
<feature type="transmembrane region" description="Helical" evidence="6">
    <location>
        <begin position="184"/>
        <end position="205"/>
    </location>
</feature>
<dbReference type="PANTHER" id="PTHR30250">
    <property type="entry name" value="PST FAMILY PREDICTED COLANIC ACID TRANSPORTER"/>
    <property type="match status" value="1"/>
</dbReference>
<feature type="transmembrane region" description="Helical" evidence="6">
    <location>
        <begin position="402"/>
        <end position="423"/>
    </location>
</feature>
<keyword evidence="4 6" id="KW-1133">Transmembrane helix</keyword>
<feature type="transmembrane region" description="Helical" evidence="6">
    <location>
        <begin position="43"/>
        <end position="63"/>
    </location>
</feature>
<keyword evidence="8" id="KW-1185">Reference proteome</keyword>
<feature type="transmembrane region" description="Helical" evidence="6">
    <location>
        <begin position="467"/>
        <end position="487"/>
    </location>
</feature>
<feature type="transmembrane region" description="Helical" evidence="6">
    <location>
        <begin position="157"/>
        <end position="178"/>
    </location>
</feature>
<feature type="transmembrane region" description="Helical" evidence="6">
    <location>
        <begin position="444"/>
        <end position="461"/>
    </location>
</feature>
<evidence type="ECO:0000256" key="1">
    <source>
        <dbReference type="ARBA" id="ARBA00004651"/>
    </source>
</evidence>
<gene>
    <name evidence="7" type="ORF">FKX85_17870</name>
</gene>
<feature type="transmembrane region" description="Helical" evidence="6">
    <location>
        <begin position="12"/>
        <end position="31"/>
    </location>
</feature>
<dbReference type="Proteomes" id="UP000316614">
    <property type="component" value="Chromosome"/>
</dbReference>
<name>A0A514CM29_9BACT</name>
<protein>
    <submittedName>
        <fullName evidence="7">Lipopolysaccharide biosynthesis protein</fullName>
    </submittedName>
</protein>
<evidence type="ECO:0000256" key="6">
    <source>
        <dbReference type="SAM" id="Phobius"/>
    </source>
</evidence>
<dbReference type="KEGG" id="echi:FKX85_17870"/>
<keyword evidence="5 6" id="KW-0472">Membrane</keyword>
<evidence type="ECO:0000256" key="4">
    <source>
        <dbReference type="ARBA" id="ARBA00022989"/>
    </source>
</evidence>
<dbReference type="EMBL" id="CP041253">
    <property type="protein sequence ID" value="QDH80807.1"/>
    <property type="molecule type" value="Genomic_DNA"/>
</dbReference>
<evidence type="ECO:0000256" key="3">
    <source>
        <dbReference type="ARBA" id="ARBA00022692"/>
    </source>
</evidence>
<sequence length="516" mass="57492">MNAANRVVFNTGIQYGRIIVSVGISLFTTRIVLDALGAEDYGIFNLVAGVIVMLSFLKNAMATSTQRFLSFYQGKKDKVMQAKIFWNSLFFHFLLGIVLLVLLELAGLFLFDGFLNIPLNKLDEAKQVYHFMIVNVFFLILSVPYNGSLVAHENMIYVALVNILEVLLKLAIAIFLYHTIGSKLVIYGLLMAGISSVSFMVYAIYCTRAYQECKIKNRTGIETSLLKELGAYASWNLFGSLCSLGRTQGLAVILNLFFGAIINSAYAIANQVGGQLMFLSSTMLKSINPQIMKSEGNGDRKRMLRLAMIASKFGFFLLSIVAVPFIFEMNNILSVWLKDVPDYAAIFCQMVLVGSIINQLTIGLQSAIQATGRIKAYQATVGGVLLMNLPLAFLLLKMGFAAYSVLVGYIVVEFIACCLRLYFLNRLAGLSVRQYMDRVILKEIIPLMVLVGTCLLSINIFDFEFRFLLTIVLAAIGTAIAINFWGLCDDEKEIVTKGLLKIKQKITKKRNWLLNN</sequence>
<evidence type="ECO:0000313" key="8">
    <source>
        <dbReference type="Proteomes" id="UP000316614"/>
    </source>
</evidence>
<accession>A0A514CM29</accession>
<evidence type="ECO:0000313" key="7">
    <source>
        <dbReference type="EMBL" id="QDH80807.1"/>
    </source>
</evidence>
<evidence type="ECO:0000256" key="2">
    <source>
        <dbReference type="ARBA" id="ARBA00022475"/>
    </source>
</evidence>
<comment type="subcellular location">
    <subcellularLocation>
        <location evidence="1">Cell membrane</location>
        <topology evidence="1">Multi-pass membrane protein</topology>
    </subcellularLocation>
</comment>
<dbReference type="RefSeq" id="WP_141616028.1">
    <property type="nucleotide sequence ID" value="NZ_CP041253.1"/>
</dbReference>
<reference evidence="7 8" key="1">
    <citation type="submission" date="2019-06" db="EMBL/GenBank/DDBJ databases">
        <title>Echinicola alkalisoli sp. nov. isolated from saline soil.</title>
        <authorList>
            <person name="Sun J.-Q."/>
            <person name="Xu L."/>
        </authorList>
    </citation>
    <scope>NUCLEOTIDE SEQUENCE [LARGE SCALE GENOMIC DNA]</scope>
    <source>
        <strain evidence="7 8">LN3S3</strain>
    </source>
</reference>
<feature type="transmembrane region" description="Helical" evidence="6">
    <location>
        <begin position="376"/>
        <end position="396"/>
    </location>
</feature>
<proteinExistence type="predicted"/>
<keyword evidence="3 6" id="KW-0812">Transmembrane</keyword>
<dbReference type="InterPro" id="IPR050833">
    <property type="entry name" value="Poly_Biosynth_Transport"/>
</dbReference>
<dbReference type="AlphaFoldDB" id="A0A514CM29"/>
<feature type="transmembrane region" description="Helical" evidence="6">
    <location>
        <begin position="343"/>
        <end position="364"/>
    </location>
</feature>
<dbReference type="OrthoDB" id="5365632at2"/>
<dbReference type="PANTHER" id="PTHR30250:SF26">
    <property type="entry name" value="PSMA PROTEIN"/>
    <property type="match status" value="1"/>
</dbReference>
<feature type="transmembrane region" description="Helical" evidence="6">
    <location>
        <begin position="313"/>
        <end position="337"/>
    </location>
</feature>
<feature type="transmembrane region" description="Helical" evidence="6">
    <location>
        <begin position="84"/>
        <end position="108"/>
    </location>
</feature>
<feature type="transmembrane region" description="Helical" evidence="6">
    <location>
        <begin position="128"/>
        <end position="145"/>
    </location>
</feature>